<name>A0A1G2IGJ9_9BACT</name>
<comment type="caution">
    <text evidence="1">The sequence shown here is derived from an EMBL/GenBank/DDBJ whole genome shotgun (WGS) entry which is preliminary data.</text>
</comment>
<sequence>METFSQRLQRFQNNSPVEFIETILNSIHNCRIPKLEIASKNQLSELLILGIHTSIETISENIFLQKGIDGFKFYLENFVDAEKDGFRFSEIAVELNDWRNIIAHQYISKLGHSFGYDYSISTGYNAENSIIILNPQIFFEQFKSAFENKSKTKRHIWDYKQSLTDDQITEAKEKFIAKFKNK</sequence>
<accession>A0A1G2IGJ9</accession>
<dbReference type="EMBL" id="MHOZ01000019">
    <property type="protein sequence ID" value="OGZ73717.1"/>
    <property type="molecule type" value="Genomic_DNA"/>
</dbReference>
<evidence type="ECO:0000313" key="2">
    <source>
        <dbReference type="Proteomes" id="UP000178826"/>
    </source>
</evidence>
<proteinExistence type="predicted"/>
<dbReference type="Proteomes" id="UP000178826">
    <property type="component" value="Unassembled WGS sequence"/>
</dbReference>
<reference evidence="1 2" key="1">
    <citation type="journal article" date="2016" name="Nat. Commun.">
        <title>Thousands of microbial genomes shed light on interconnected biogeochemical processes in an aquifer system.</title>
        <authorList>
            <person name="Anantharaman K."/>
            <person name="Brown C.T."/>
            <person name="Hug L.A."/>
            <person name="Sharon I."/>
            <person name="Castelle C.J."/>
            <person name="Probst A.J."/>
            <person name="Thomas B.C."/>
            <person name="Singh A."/>
            <person name="Wilkins M.J."/>
            <person name="Karaoz U."/>
            <person name="Brodie E.L."/>
            <person name="Williams K.H."/>
            <person name="Hubbard S.S."/>
            <person name="Banfield J.F."/>
        </authorList>
    </citation>
    <scope>NUCLEOTIDE SEQUENCE [LARGE SCALE GENOMIC DNA]</scope>
</reference>
<protein>
    <submittedName>
        <fullName evidence="1">Uncharacterized protein</fullName>
    </submittedName>
</protein>
<dbReference type="AlphaFoldDB" id="A0A1G2IGJ9"/>
<gene>
    <name evidence="1" type="ORF">A2998_03605</name>
</gene>
<organism evidence="1 2">
    <name type="scientific">Candidatus Staskawiczbacteria bacterium RIFCSPLOWO2_01_FULL_37_25b</name>
    <dbReference type="NCBI Taxonomy" id="1802213"/>
    <lineage>
        <taxon>Bacteria</taxon>
        <taxon>Candidatus Staskawicziibacteriota</taxon>
    </lineage>
</organism>
<evidence type="ECO:0000313" key="1">
    <source>
        <dbReference type="EMBL" id="OGZ73717.1"/>
    </source>
</evidence>